<dbReference type="InterPro" id="IPR034405">
    <property type="entry name" value="F420"/>
</dbReference>
<feature type="binding site" evidence="6 7">
    <location>
        <position position="77"/>
    </location>
    <ligand>
        <name>[4Fe-4S] cluster</name>
        <dbReference type="ChEBI" id="CHEBI:49883"/>
        <note>4Fe-4S-S-AdoMet</note>
    </ligand>
</feature>
<dbReference type="GO" id="GO:0046992">
    <property type="term" value="F:oxidoreductase activity, acting on X-H and Y-H to form an X-Y bond"/>
    <property type="evidence" value="ECO:0007669"/>
    <property type="project" value="UniProtKB-UniRule"/>
</dbReference>
<dbReference type="STRING" id="351605.Gura_4285"/>
<evidence type="ECO:0000259" key="9">
    <source>
        <dbReference type="PROSITE" id="PS51918"/>
    </source>
</evidence>
<reference evidence="10 11" key="1">
    <citation type="submission" date="2007-05" db="EMBL/GenBank/DDBJ databases">
        <title>Complete sequence of Geobacter uraniireducens Rf4.</title>
        <authorList>
            <consortium name="US DOE Joint Genome Institute"/>
            <person name="Copeland A."/>
            <person name="Lucas S."/>
            <person name="Lapidus A."/>
            <person name="Barry K."/>
            <person name="Detter J.C."/>
            <person name="Glavina del Rio T."/>
            <person name="Hammon N."/>
            <person name="Israni S."/>
            <person name="Dalin E."/>
            <person name="Tice H."/>
            <person name="Pitluck S."/>
            <person name="Chertkov O."/>
            <person name="Brettin T."/>
            <person name="Bruce D."/>
            <person name="Han C."/>
            <person name="Schmutz J."/>
            <person name="Larimer F."/>
            <person name="Land M."/>
            <person name="Hauser L."/>
            <person name="Kyrpides N."/>
            <person name="Mikhailova N."/>
            <person name="Shelobolina E."/>
            <person name="Aklujkar M."/>
            <person name="Lovley D."/>
            <person name="Richardson P."/>
        </authorList>
    </citation>
    <scope>NUCLEOTIDE SEQUENCE [LARGE SCALE GENOMIC DNA]</scope>
    <source>
        <strain evidence="10 11">Rf4</strain>
    </source>
</reference>
<dbReference type="PROSITE" id="PS51918">
    <property type="entry name" value="RADICAL_SAM"/>
    <property type="match status" value="1"/>
</dbReference>
<keyword evidence="1 6" id="KW-0004">4Fe-4S</keyword>
<dbReference type="Pfam" id="PF04055">
    <property type="entry name" value="Radical_SAM"/>
    <property type="match status" value="1"/>
</dbReference>
<comment type="similarity">
    <text evidence="6">Belongs to the radical SAM superfamily. MqnC family.</text>
</comment>
<dbReference type="EMBL" id="CP000698">
    <property type="protein sequence ID" value="ABQ28428.1"/>
    <property type="molecule type" value="Genomic_DNA"/>
</dbReference>
<gene>
    <name evidence="6" type="primary">mqnC</name>
    <name evidence="10" type="ordered locus">Gura_4285</name>
</gene>
<dbReference type="PANTHER" id="PTHR43076">
    <property type="entry name" value="FO SYNTHASE (COFH)"/>
    <property type="match status" value="1"/>
</dbReference>
<keyword evidence="3 6" id="KW-0479">Metal-binding</keyword>
<dbReference type="Gene3D" id="3.20.20.70">
    <property type="entry name" value="Aldolase class I"/>
    <property type="match status" value="1"/>
</dbReference>
<dbReference type="PIRSF" id="PIRSF004762">
    <property type="entry name" value="CHP00423"/>
    <property type="match status" value="1"/>
</dbReference>
<evidence type="ECO:0000313" key="10">
    <source>
        <dbReference type="EMBL" id="ABQ28428.1"/>
    </source>
</evidence>
<dbReference type="UniPathway" id="UPA00079"/>
<dbReference type="NCBIfam" id="TIGR00423">
    <property type="entry name" value="CofH family radical SAM protein"/>
    <property type="match status" value="1"/>
</dbReference>
<dbReference type="SUPFAM" id="SSF102114">
    <property type="entry name" value="Radical SAM enzymes"/>
    <property type="match status" value="1"/>
</dbReference>
<dbReference type="PANTHER" id="PTHR43076:SF1">
    <property type="entry name" value="LIPOYL SYNTHASE 2"/>
    <property type="match status" value="1"/>
</dbReference>
<evidence type="ECO:0000256" key="7">
    <source>
        <dbReference type="PIRSR" id="PIRSR004762-1"/>
    </source>
</evidence>
<keyword evidence="5 6" id="KW-0411">Iron-sulfur</keyword>
<dbReference type="InterPro" id="IPR045567">
    <property type="entry name" value="CofH/MnqC-like_C"/>
</dbReference>
<dbReference type="EC" id="1.21.98.1" evidence="6"/>
<evidence type="ECO:0000256" key="5">
    <source>
        <dbReference type="ARBA" id="ARBA00023014"/>
    </source>
</evidence>
<organism evidence="10 11">
    <name type="scientific">Geotalea uraniireducens (strain Rf4)</name>
    <name type="common">Geobacter uraniireducens</name>
    <dbReference type="NCBI Taxonomy" id="351605"/>
    <lineage>
        <taxon>Bacteria</taxon>
        <taxon>Pseudomonadati</taxon>
        <taxon>Thermodesulfobacteriota</taxon>
        <taxon>Desulfuromonadia</taxon>
        <taxon>Geobacterales</taxon>
        <taxon>Geobacteraceae</taxon>
        <taxon>Geotalea</taxon>
    </lineage>
</organism>
<comment type="pathway">
    <text evidence="6">Quinol/quinone metabolism; menaquinone biosynthesis.</text>
</comment>
<dbReference type="GO" id="GO:0016765">
    <property type="term" value="F:transferase activity, transferring alkyl or aryl (other than methyl) groups"/>
    <property type="evidence" value="ECO:0007669"/>
    <property type="project" value="InterPro"/>
</dbReference>
<evidence type="ECO:0000256" key="6">
    <source>
        <dbReference type="HAMAP-Rule" id="MF_00992"/>
    </source>
</evidence>
<keyword evidence="11" id="KW-1185">Reference proteome</keyword>
<dbReference type="SFLD" id="SFLDG01064">
    <property type="entry name" value="F420__menaquinone_cofactor_bio"/>
    <property type="match status" value="1"/>
</dbReference>
<protein>
    <recommendedName>
        <fullName evidence="6">Cyclic dehypoxanthine futalosine synthase</fullName>
        <shortName evidence="6">Cyclic DHFL synthase</shortName>
        <ecNumber evidence="6">1.21.98.1</ecNumber>
    </recommendedName>
    <alternativeName>
        <fullName evidence="6">Dehypoxanthine futalosine cyclase</fullName>
        <shortName evidence="6">DHFL cyclase</shortName>
    </alternativeName>
    <alternativeName>
        <fullName evidence="6">Menaquinone biosynthetic enzyme MqnC</fullName>
    </alternativeName>
</protein>
<dbReference type="InterPro" id="IPR007197">
    <property type="entry name" value="rSAM"/>
</dbReference>
<dbReference type="GO" id="GO:0051539">
    <property type="term" value="F:4 iron, 4 sulfur cluster binding"/>
    <property type="evidence" value="ECO:0007669"/>
    <property type="project" value="UniProtKB-KW"/>
</dbReference>
<evidence type="ECO:0000313" key="11">
    <source>
        <dbReference type="Proteomes" id="UP000006695"/>
    </source>
</evidence>
<comment type="catalytic activity">
    <reaction evidence="6">
        <text>dehypoxanthine futalosine + S-adenosyl-L-methionine = cyclic dehypoxanthinylfutalosinate + 5'-deoxyadenosine + L-methionine + H(+)</text>
        <dbReference type="Rhea" id="RHEA:33083"/>
        <dbReference type="ChEBI" id="CHEBI:15378"/>
        <dbReference type="ChEBI" id="CHEBI:17319"/>
        <dbReference type="ChEBI" id="CHEBI:57844"/>
        <dbReference type="ChEBI" id="CHEBI:58864"/>
        <dbReference type="ChEBI" id="CHEBI:59789"/>
        <dbReference type="ChEBI" id="CHEBI:64270"/>
        <dbReference type="EC" id="1.21.98.1"/>
    </reaction>
</comment>
<feature type="domain" description="Radical SAM core" evidence="9">
    <location>
        <begin position="59"/>
        <end position="291"/>
    </location>
</feature>
<accession>A5G9G0</accession>
<dbReference type="Pfam" id="PF19288">
    <property type="entry name" value="CofH_C"/>
    <property type="match status" value="1"/>
</dbReference>
<evidence type="ECO:0000256" key="4">
    <source>
        <dbReference type="ARBA" id="ARBA00023004"/>
    </source>
</evidence>
<keyword evidence="6" id="KW-0560">Oxidoreductase</keyword>
<proteinExistence type="inferred from homology"/>
<dbReference type="HAMAP" id="MF_00992">
    <property type="entry name" value="MqnC"/>
    <property type="match status" value="1"/>
</dbReference>
<dbReference type="InterPro" id="IPR020050">
    <property type="entry name" value="FO_synthase_su2"/>
</dbReference>
<sequence>MNLNSAGTGIMLRTIMDNINAGLPITSDEALWLLTGANLLAVGKLADGIRRRLHPDGRVTFVVDRNVNYTNVCESKCRFCAFYRDEGATDAYLLDNDAIFAKIAELVAQGGTQLLMQGGLHPHLGIEFFEELFRGIKARFPQVQNHSLSPAEVTQVARISGLTIPETLRRLKNSGLDSIPGGGAEILVDSVRREISPKKIGWQGWATVMREAAKLGMPTTATMMFGSCERPEDIIEHLFRVRALQAEGGTFTAFIPWTYQPGNTELGGTTASGVEYLKVLALSRIVLDNIANVQASWVTQGAKMAQVALFFGANDLGGTMLEENVVAAAGCTFRMSRDEMIDLIRGAGFSPARRTTTYEILEEY</sequence>
<dbReference type="SFLD" id="SFLDF00343">
    <property type="entry name" value="aminofutalosine_synthase_(mqnE"/>
    <property type="match status" value="1"/>
</dbReference>
<feature type="binding site" evidence="6 7">
    <location>
        <position position="80"/>
    </location>
    <ligand>
        <name>[4Fe-4S] cluster</name>
        <dbReference type="ChEBI" id="CHEBI:49883"/>
        <note>4Fe-4S-S-AdoMet</note>
    </ligand>
</feature>
<feature type="binding site" evidence="8">
    <location>
        <position position="185"/>
    </location>
    <ligand>
        <name>S-adenosyl-L-methionine</name>
        <dbReference type="ChEBI" id="CHEBI:59789"/>
    </ligand>
</feature>
<dbReference type="SFLD" id="SFLDS00029">
    <property type="entry name" value="Radical_SAM"/>
    <property type="match status" value="1"/>
</dbReference>
<feature type="binding site" evidence="8">
    <location>
        <position position="149"/>
    </location>
    <ligand>
        <name>(3R)-3-methyl-D-ornithine</name>
        <dbReference type="ChEBI" id="CHEBI:64642"/>
    </ligand>
</feature>
<evidence type="ECO:0000256" key="8">
    <source>
        <dbReference type="PIRSR" id="PIRSR004762-2"/>
    </source>
</evidence>
<dbReference type="GO" id="GO:0044689">
    <property type="term" value="F:7,8-didemethyl-8-hydroxy-5-deazariboflavin synthase activity"/>
    <property type="evidence" value="ECO:0007669"/>
    <property type="project" value="TreeGrafter"/>
</dbReference>
<name>A5G9G0_GEOUR</name>
<dbReference type="GO" id="GO:0005506">
    <property type="term" value="F:iron ion binding"/>
    <property type="evidence" value="ECO:0007669"/>
    <property type="project" value="UniProtKB-UniRule"/>
</dbReference>
<feature type="binding site" evidence="6 7">
    <location>
        <position position="73"/>
    </location>
    <ligand>
        <name>[4Fe-4S] cluster</name>
        <dbReference type="ChEBI" id="CHEBI:49883"/>
        <note>4Fe-4S-S-AdoMet</note>
    </ligand>
</feature>
<dbReference type="InterPro" id="IPR058240">
    <property type="entry name" value="rSAM_sf"/>
</dbReference>
<evidence type="ECO:0000256" key="3">
    <source>
        <dbReference type="ARBA" id="ARBA00022723"/>
    </source>
</evidence>
<dbReference type="HOGENOM" id="CLU_040406_1_0_7"/>
<dbReference type="SFLD" id="SFLDG01389">
    <property type="entry name" value="menaquinone_synthsis_involved"/>
    <property type="match status" value="1"/>
</dbReference>
<dbReference type="InterPro" id="IPR013785">
    <property type="entry name" value="Aldolase_TIM"/>
</dbReference>
<keyword evidence="2 6" id="KW-0949">S-adenosyl-L-methionine</keyword>
<comment type="function">
    <text evidence="6">Radical SAM enzyme that catalyzes the cyclization of dehypoxanthine futalosine (DHFL) into cyclic dehypoxanthine futalosine (CDHFL), a step in the biosynthesis of menaquinone (MK, vitamin K2).</text>
</comment>
<dbReference type="InterPro" id="IPR022431">
    <property type="entry name" value="Cyclic_DHFL_synthase_mqnC"/>
</dbReference>
<dbReference type="KEGG" id="gur:Gura_4285"/>
<keyword evidence="6" id="KW-0474">Menaquinone biosynthesis</keyword>
<feature type="binding site" evidence="8">
    <location>
        <position position="79"/>
    </location>
    <ligand>
        <name>S-adenosyl-L-methionine</name>
        <dbReference type="ChEBI" id="CHEBI:59789"/>
    </ligand>
</feature>
<keyword evidence="4 6" id="KW-0408">Iron</keyword>
<dbReference type="NCBIfam" id="TIGR03699">
    <property type="entry name" value="menaquin_MqnC"/>
    <property type="match status" value="1"/>
</dbReference>
<dbReference type="SFLD" id="SFLDF00342">
    <property type="entry name" value="cyclic_dehypoxanthine_futalosi"/>
    <property type="match status" value="1"/>
</dbReference>
<dbReference type="AlphaFoldDB" id="A5G9G0"/>
<comment type="cofactor">
    <cofactor evidence="6 7">
        <name>[4Fe-4S] cluster</name>
        <dbReference type="ChEBI" id="CHEBI:49883"/>
    </cofactor>
    <text evidence="6 7">Binds 1 [4Fe-4S] cluster. The cluster is coordinated with 3 cysteines and an exchangeable S-adenosyl-L-methionine.</text>
</comment>
<feature type="binding site" evidence="8">
    <location>
        <position position="296"/>
    </location>
    <ligand>
        <name>(3R)-3-methyl-D-ornithine</name>
        <dbReference type="ChEBI" id="CHEBI:64642"/>
    </ligand>
</feature>
<dbReference type="GO" id="GO:0009234">
    <property type="term" value="P:menaquinone biosynthetic process"/>
    <property type="evidence" value="ECO:0007669"/>
    <property type="project" value="UniProtKB-UniRule"/>
</dbReference>
<evidence type="ECO:0000256" key="2">
    <source>
        <dbReference type="ARBA" id="ARBA00022691"/>
    </source>
</evidence>
<evidence type="ECO:0000256" key="1">
    <source>
        <dbReference type="ARBA" id="ARBA00022485"/>
    </source>
</evidence>
<dbReference type="Proteomes" id="UP000006695">
    <property type="component" value="Chromosome"/>
</dbReference>